<dbReference type="Proteomes" id="UP000019118">
    <property type="component" value="Unassembled WGS sequence"/>
</dbReference>
<dbReference type="EnsemblMetazoa" id="XM_019899335.1">
    <property type="protein sequence ID" value="XP_019754894.1"/>
    <property type="gene ID" value="LOC109533846"/>
</dbReference>
<dbReference type="AlphaFoldDB" id="A0AAR5P154"/>
<accession>A0AAR5P154</accession>
<organism evidence="1 2">
    <name type="scientific">Dendroctonus ponderosae</name>
    <name type="common">Mountain pine beetle</name>
    <dbReference type="NCBI Taxonomy" id="77166"/>
    <lineage>
        <taxon>Eukaryota</taxon>
        <taxon>Metazoa</taxon>
        <taxon>Ecdysozoa</taxon>
        <taxon>Arthropoda</taxon>
        <taxon>Hexapoda</taxon>
        <taxon>Insecta</taxon>
        <taxon>Pterygota</taxon>
        <taxon>Neoptera</taxon>
        <taxon>Endopterygota</taxon>
        <taxon>Coleoptera</taxon>
        <taxon>Polyphaga</taxon>
        <taxon>Cucujiformia</taxon>
        <taxon>Curculionidae</taxon>
        <taxon>Scolytinae</taxon>
        <taxon>Dendroctonus</taxon>
    </lineage>
</organism>
<evidence type="ECO:0000313" key="1">
    <source>
        <dbReference type="EnsemblMetazoa" id="XP_019754894.1"/>
    </source>
</evidence>
<proteinExistence type="predicted"/>
<keyword evidence="2" id="KW-1185">Reference proteome</keyword>
<reference evidence="2" key="1">
    <citation type="journal article" date="2013" name="Genome Biol.">
        <title>Draft genome of the mountain pine beetle, Dendroctonus ponderosae Hopkins, a major forest pest.</title>
        <authorList>
            <person name="Keeling C.I."/>
            <person name="Yuen M.M."/>
            <person name="Liao N.Y."/>
            <person name="Docking T.R."/>
            <person name="Chan S.K."/>
            <person name="Taylor G.A."/>
            <person name="Palmquist D.L."/>
            <person name="Jackman S.D."/>
            <person name="Nguyen A."/>
            <person name="Li M."/>
            <person name="Henderson H."/>
            <person name="Janes J.K."/>
            <person name="Zhao Y."/>
            <person name="Pandoh P."/>
            <person name="Moore R."/>
            <person name="Sperling F.A."/>
            <person name="Huber D.P."/>
            <person name="Birol I."/>
            <person name="Jones S.J."/>
            <person name="Bohlmann J."/>
        </authorList>
    </citation>
    <scope>NUCLEOTIDE SEQUENCE</scope>
</reference>
<name>A0AAR5P154_DENPD</name>
<protein>
    <submittedName>
        <fullName evidence="1">Uncharacterized protein</fullName>
    </submittedName>
</protein>
<reference evidence="1" key="2">
    <citation type="submission" date="2024-08" db="UniProtKB">
        <authorList>
            <consortium name="EnsemblMetazoa"/>
        </authorList>
    </citation>
    <scope>IDENTIFICATION</scope>
</reference>
<dbReference type="EnsemblMetazoa" id="XM_019899345.1">
    <property type="protein sequence ID" value="XP_019754904.1"/>
    <property type="gene ID" value="LOC109533846"/>
</dbReference>
<evidence type="ECO:0000313" key="2">
    <source>
        <dbReference type="Proteomes" id="UP000019118"/>
    </source>
</evidence>
<sequence length="150" mass="17330">MKKMLAEDAEFAMRCEKRELLVMENRAIKNVQERIKSMLLRMGSFNSASKIINDDCQDNDVNLPKNISRSELLQYCHERPYGQLMFKRAFKKSNGKRADESDNMGIKLRKLHAVTEVCSDYTTSPHSLRLFQWNILSQGNTELGKLIKSA</sequence>